<sequence>SKLKAENAKLQEALERIKTWSEAYPLKAFPKPDLKKAREVLEAAGMTLDSISADAMRHVINGVKNIVEQALKE</sequence>
<feature type="non-terminal residue" evidence="1">
    <location>
        <position position="1"/>
    </location>
</feature>
<reference evidence="1" key="1">
    <citation type="journal article" date="2015" name="Nature">
        <title>Complex archaea that bridge the gap between prokaryotes and eukaryotes.</title>
        <authorList>
            <person name="Spang A."/>
            <person name="Saw J.H."/>
            <person name="Jorgensen S.L."/>
            <person name="Zaremba-Niedzwiedzka K."/>
            <person name="Martijn J."/>
            <person name="Lind A.E."/>
            <person name="van Eijk R."/>
            <person name="Schleper C."/>
            <person name="Guy L."/>
            <person name="Ettema T.J."/>
        </authorList>
    </citation>
    <scope>NUCLEOTIDE SEQUENCE</scope>
</reference>
<organism evidence="1">
    <name type="scientific">marine sediment metagenome</name>
    <dbReference type="NCBI Taxonomy" id="412755"/>
    <lineage>
        <taxon>unclassified sequences</taxon>
        <taxon>metagenomes</taxon>
        <taxon>ecological metagenomes</taxon>
    </lineage>
</organism>
<accession>A0A0F8XBU6</accession>
<comment type="caution">
    <text evidence="1">The sequence shown here is derived from an EMBL/GenBank/DDBJ whole genome shotgun (WGS) entry which is preliminary data.</text>
</comment>
<dbReference type="EMBL" id="LAZR01059990">
    <property type="protein sequence ID" value="KKK66632.1"/>
    <property type="molecule type" value="Genomic_DNA"/>
</dbReference>
<gene>
    <name evidence="1" type="ORF">LCGC14_2962170</name>
</gene>
<proteinExistence type="predicted"/>
<name>A0A0F8XBU6_9ZZZZ</name>
<evidence type="ECO:0000313" key="1">
    <source>
        <dbReference type="EMBL" id="KKK66632.1"/>
    </source>
</evidence>
<protein>
    <submittedName>
        <fullName evidence="1">Uncharacterized protein</fullName>
    </submittedName>
</protein>
<dbReference type="AlphaFoldDB" id="A0A0F8XBU6"/>